<gene>
    <name evidence="1" type="ORF">Harvfovirus2_55</name>
</gene>
<accession>A0A3G5A020</accession>
<reference evidence="1" key="1">
    <citation type="submission" date="2018-10" db="EMBL/GenBank/DDBJ databases">
        <title>Hidden diversity of soil giant viruses.</title>
        <authorList>
            <person name="Schulz F."/>
            <person name="Alteio L."/>
            <person name="Goudeau D."/>
            <person name="Ryan E.M."/>
            <person name="Malmstrom R.R."/>
            <person name="Blanchard J."/>
            <person name="Woyke T."/>
        </authorList>
    </citation>
    <scope>NUCLEOTIDE SEQUENCE</scope>
    <source>
        <strain evidence="1">HAV1</strain>
    </source>
</reference>
<sequence length="278" mass="30751">MASVAPEAVPVPAAGPAPMAVAVETKIDPMGIIEKYFGDRFRQFNLLVGSEREAFAKVLGWDRIFGDAVALCALNCRVNIGVSTVCHFMDNITKCLQVIDGRFGTMSMDIMQEQFGIYANMPLDLDLKTGEVALFDELHSVMKASDIKSVIDFGSGSGIIAWCFQQYLLERGIDIDASAVDIKESEGNFIKAKIGSYECLANSEKSVMFLLWPPTDTDMGFKAVEAFKGNLMLFSGWAADQKMFEALKVNWNLVKQFAQYDPCGSEFSHSAFYIYARK</sequence>
<name>A0A3G5A020_9VIRU</name>
<proteinExistence type="predicted"/>
<evidence type="ECO:0000313" key="1">
    <source>
        <dbReference type="EMBL" id="AYV80525.1"/>
    </source>
</evidence>
<organism evidence="1">
    <name type="scientific">Harvfovirus sp</name>
    <dbReference type="NCBI Taxonomy" id="2487768"/>
    <lineage>
        <taxon>Viruses</taxon>
        <taxon>Varidnaviria</taxon>
        <taxon>Bamfordvirae</taxon>
        <taxon>Nucleocytoviricota</taxon>
        <taxon>Megaviricetes</taxon>
        <taxon>Imitervirales</taxon>
        <taxon>Mimiviridae</taxon>
        <taxon>Klosneuvirinae</taxon>
    </lineage>
</organism>
<dbReference type="EMBL" id="MK072244">
    <property type="protein sequence ID" value="AYV80525.1"/>
    <property type="molecule type" value="Genomic_DNA"/>
</dbReference>
<protein>
    <submittedName>
        <fullName evidence="1">Uncharacterized protein</fullName>
    </submittedName>
</protein>